<dbReference type="eggNOG" id="KOG0504">
    <property type="taxonomic scope" value="Eukaryota"/>
</dbReference>
<dbReference type="PANTHER" id="PTHR24177:SF435">
    <property type="entry name" value="ANKYRIN REPEAT-CONTAINING PROTEIN NPR4-LIKE"/>
    <property type="match status" value="1"/>
</dbReference>
<dbReference type="InterPro" id="IPR026961">
    <property type="entry name" value="PGG_dom"/>
</dbReference>
<evidence type="ECO:0000259" key="2">
    <source>
        <dbReference type="Pfam" id="PF13962"/>
    </source>
</evidence>
<evidence type="ECO:0000256" key="1">
    <source>
        <dbReference type="SAM" id="Phobius"/>
    </source>
</evidence>
<keyword evidence="4" id="KW-1185">Reference proteome</keyword>
<dbReference type="SUPFAM" id="SSF48403">
    <property type="entry name" value="Ankyrin repeat"/>
    <property type="match status" value="1"/>
</dbReference>
<keyword evidence="1" id="KW-0472">Membrane</keyword>
<gene>
    <name evidence="3" type="ORF">MIMGU_mgv1a024309mg</name>
</gene>
<dbReference type="SMART" id="SM00248">
    <property type="entry name" value="ANK"/>
    <property type="match status" value="6"/>
</dbReference>
<dbReference type="Proteomes" id="UP000030748">
    <property type="component" value="Unassembled WGS sequence"/>
</dbReference>
<dbReference type="AlphaFoldDB" id="A0A022S1I8"/>
<feature type="transmembrane region" description="Helical" evidence="1">
    <location>
        <begin position="411"/>
        <end position="440"/>
    </location>
</feature>
<proteinExistence type="predicted"/>
<reference evidence="3 4" key="1">
    <citation type="journal article" date="2013" name="Proc. Natl. Acad. Sci. U.S.A.">
        <title>Fine-scale variation in meiotic recombination in Mimulus inferred from population shotgun sequencing.</title>
        <authorList>
            <person name="Hellsten U."/>
            <person name="Wright K.M."/>
            <person name="Jenkins J."/>
            <person name="Shu S."/>
            <person name="Yuan Y."/>
            <person name="Wessler S.R."/>
            <person name="Schmutz J."/>
            <person name="Willis J.H."/>
            <person name="Rokhsar D.S."/>
        </authorList>
    </citation>
    <scope>NUCLEOTIDE SEQUENCE [LARGE SCALE GENOMIC DNA]</scope>
    <source>
        <strain evidence="4">cv. DUN x IM62</strain>
    </source>
</reference>
<evidence type="ECO:0000313" key="3">
    <source>
        <dbReference type="EMBL" id="EYU45768.1"/>
    </source>
</evidence>
<dbReference type="EMBL" id="KI630173">
    <property type="protein sequence ID" value="EYU45768.1"/>
    <property type="molecule type" value="Genomic_DNA"/>
</dbReference>
<feature type="domain" description="PGG" evidence="2">
    <location>
        <begin position="364"/>
        <end position="432"/>
    </location>
</feature>
<evidence type="ECO:0000313" key="4">
    <source>
        <dbReference type="Proteomes" id="UP000030748"/>
    </source>
</evidence>
<dbReference type="InterPro" id="IPR036770">
    <property type="entry name" value="Ankyrin_rpt-contain_sf"/>
</dbReference>
<keyword evidence="1" id="KW-1133">Transmembrane helix</keyword>
<dbReference type="GO" id="GO:0016020">
    <property type="term" value="C:membrane"/>
    <property type="evidence" value="ECO:0000318"/>
    <property type="project" value="GO_Central"/>
</dbReference>
<accession>A0A022S1I8</accession>
<dbReference type="InterPro" id="IPR002110">
    <property type="entry name" value="Ankyrin_rpt"/>
</dbReference>
<sequence>MNSNNITKYNTSLYNAAINGDWEKAKEIFDADPRTKFAALDQRGMTCLHVSIKVSRSIGFVQQFVETMVSGDELANLRTGCGSTPLHIAAEVGNTVAADIMCRKMPRLPYIQDYNEDFPVHTAAKNEHAAILRLLIGITTEEEPYQNKGGLRLISDTIHAQFFGIAFSLVEKHPYLATLHDPTIGSALSTIAGKESVISRNPASRFISCSFFDGSIHIAHHAVICATKIGNHEIVEMIIEAFPNAIYSSYMESSPRSIFHLAVLNRCEEVFKLLYHMNGHKFVYSDVVDNSGNNLLHMAAKLAPSHKLNQISGAALKMQREIQWYLLVEKLVARSSKIQINNKGKTPKMVFTEEHKNLEEEGAKWMKETSQNCTVVASLIATFMFSCAFMVPGGNDGNTGLPIFYRQRMFFVYALFLFLSLLASTYALINFLSILISLFFNIKKPG</sequence>
<protein>
    <recommendedName>
        <fullName evidence="2">PGG domain-containing protein</fullName>
    </recommendedName>
</protein>
<keyword evidence="1" id="KW-0812">Transmembrane</keyword>
<feature type="transmembrane region" description="Helical" evidence="1">
    <location>
        <begin position="373"/>
        <end position="391"/>
    </location>
</feature>
<organism evidence="3 4">
    <name type="scientific">Erythranthe guttata</name>
    <name type="common">Yellow monkey flower</name>
    <name type="synonym">Mimulus guttatus</name>
    <dbReference type="NCBI Taxonomy" id="4155"/>
    <lineage>
        <taxon>Eukaryota</taxon>
        <taxon>Viridiplantae</taxon>
        <taxon>Streptophyta</taxon>
        <taxon>Embryophyta</taxon>
        <taxon>Tracheophyta</taxon>
        <taxon>Spermatophyta</taxon>
        <taxon>Magnoliopsida</taxon>
        <taxon>eudicotyledons</taxon>
        <taxon>Gunneridae</taxon>
        <taxon>Pentapetalae</taxon>
        <taxon>asterids</taxon>
        <taxon>lamiids</taxon>
        <taxon>Lamiales</taxon>
        <taxon>Phrymaceae</taxon>
        <taxon>Erythranthe</taxon>
    </lineage>
</organism>
<dbReference type="PANTHER" id="PTHR24177">
    <property type="entry name" value="CASKIN"/>
    <property type="match status" value="1"/>
</dbReference>
<dbReference type="Pfam" id="PF13962">
    <property type="entry name" value="PGG"/>
    <property type="match status" value="1"/>
</dbReference>
<dbReference type="STRING" id="4155.A0A022S1I8"/>
<name>A0A022S1I8_ERYGU</name>
<dbReference type="Gene3D" id="1.25.40.20">
    <property type="entry name" value="Ankyrin repeat-containing domain"/>
    <property type="match status" value="2"/>
</dbReference>
<dbReference type="Pfam" id="PF12796">
    <property type="entry name" value="Ank_2"/>
    <property type="match status" value="1"/>
</dbReference>